<protein>
    <submittedName>
        <fullName evidence="2">Pimeloyl-ACP methyl ester carboxylesterase</fullName>
    </submittedName>
</protein>
<dbReference type="AlphaFoldDB" id="A0A7W8XT57"/>
<feature type="domain" description="AB hydrolase-1" evidence="1">
    <location>
        <begin position="39"/>
        <end position="267"/>
    </location>
</feature>
<dbReference type="PANTHER" id="PTHR43798:SF33">
    <property type="entry name" value="HYDROLASE, PUTATIVE (AFU_ORTHOLOGUE AFUA_2G14860)-RELATED"/>
    <property type="match status" value="1"/>
</dbReference>
<dbReference type="Pfam" id="PF12697">
    <property type="entry name" value="Abhydrolase_6"/>
    <property type="match status" value="1"/>
</dbReference>
<dbReference type="EMBL" id="JACHBI010000006">
    <property type="protein sequence ID" value="MBB5574920.1"/>
    <property type="molecule type" value="Genomic_DNA"/>
</dbReference>
<evidence type="ECO:0000313" key="3">
    <source>
        <dbReference type="Proteomes" id="UP000549882"/>
    </source>
</evidence>
<name>A0A7W8XT57_9HYPH</name>
<evidence type="ECO:0000313" key="2">
    <source>
        <dbReference type="EMBL" id="MBB5574920.1"/>
    </source>
</evidence>
<dbReference type="PANTHER" id="PTHR43798">
    <property type="entry name" value="MONOACYLGLYCEROL LIPASE"/>
    <property type="match status" value="1"/>
</dbReference>
<comment type="caution">
    <text evidence="2">The sequence shown here is derived from an EMBL/GenBank/DDBJ whole genome shotgun (WGS) entry which is preliminary data.</text>
</comment>
<dbReference type="GO" id="GO:0016020">
    <property type="term" value="C:membrane"/>
    <property type="evidence" value="ECO:0007669"/>
    <property type="project" value="TreeGrafter"/>
</dbReference>
<dbReference type="InterPro" id="IPR029058">
    <property type="entry name" value="AB_hydrolase_fold"/>
</dbReference>
<keyword evidence="3" id="KW-1185">Reference proteome</keyword>
<sequence length="280" mass="29757">MLTVGSTTPGASAKTNWVFARNKTAGGTAYHEAGNGEPLVLIHGVGMRLEAWAPQILALSASHRVIAVDMPGHGETARLPVGSRLEEFVAWFGQFLDEMAVETANVAGHSMGALVSGGAAATFGSRIKRVAYLNGVYRRDPAAKAAVLARAAAIPLTGVDKEGPLLRWFGDDPDSVVARDLTRNWLNLVDPQGYAVAYSAFAEGDETYADHWKDVAGPALFLTGSDDPNSTPLMATQMAALAPNGWVRIVEGHRHMVNLTAPDIVNALLAEWLCEGEDVK</sequence>
<dbReference type="InterPro" id="IPR050266">
    <property type="entry name" value="AB_hydrolase_sf"/>
</dbReference>
<evidence type="ECO:0000259" key="1">
    <source>
        <dbReference type="Pfam" id="PF12697"/>
    </source>
</evidence>
<dbReference type="RefSeq" id="WP_183938566.1">
    <property type="nucleotide sequence ID" value="NZ_JACHBI010000006.1"/>
</dbReference>
<proteinExistence type="predicted"/>
<dbReference type="Gene3D" id="3.40.50.1820">
    <property type="entry name" value="alpha/beta hydrolase"/>
    <property type="match status" value="1"/>
</dbReference>
<dbReference type="InterPro" id="IPR000073">
    <property type="entry name" value="AB_hydrolase_1"/>
</dbReference>
<dbReference type="Proteomes" id="UP000549882">
    <property type="component" value="Unassembled WGS sequence"/>
</dbReference>
<accession>A0A7W8XT57</accession>
<gene>
    <name evidence="2" type="ORF">GGD50_003549</name>
</gene>
<dbReference type="SUPFAM" id="SSF53474">
    <property type="entry name" value="alpha/beta-Hydrolases"/>
    <property type="match status" value="1"/>
</dbReference>
<organism evidence="2 3">
    <name type="scientific">Rhizobium paranaense</name>
    <dbReference type="NCBI Taxonomy" id="1650438"/>
    <lineage>
        <taxon>Bacteria</taxon>
        <taxon>Pseudomonadati</taxon>
        <taxon>Pseudomonadota</taxon>
        <taxon>Alphaproteobacteria</taxon>
        <taxon>Hyphomicrobiales</taxon>
        <taxon>Rhizobiaceae</taxon>
        <taxon>Rhizobium/Agrobacterium group</taxon>
        <taxon>Rhizobium</taxon>
    </lineage>
</organism>
<reference evidence="2 3" key="1">
    <citation type="submission" date="2020-08" db="EMBL/GenBank/DDBJ databases">
        <title>Genomic Encyclopedia of Type Strains, Phase IV (KMG-V): Genome sequencing to study the core and pangenomes of soil and plant-associated prokaryotes.</title>
        <authorList>
            <person name="Whitman W."/>
        </authorList>
    </citation>
    <scope>NUCLEOTIDE SEQUENCE [LARGE SCALE GENOMIC DNA]</scope>
    <source>
        <strain evidence="2 3">SEMIA 4064</strain>
    </source>
</reference>